<gene>
    <name evidence="4" type="ORF">GCM10011387_01350</name>
</gene>
<dbReference type="AlphaFoldDB" id="A0A916TYK2"/>
<comment type="caution">
    <text evidence="4">The sequence shown here is derived from an EMBL/GenBank/DDBJ whole genome shotgun (WGS) entry which is preliminary data.</text>
</comment>
<keyword evidence="5" id="KW-1185">Reference proteome</keyword>
<evidence type="ECO:0000259" key="3">
    <source>
        <dbReference type="Pfam" id="PF13568"/>
    </source>
</evidence>
<sequence length="276" mass="31787">MKRFIFTALLVSGLTGAIAPHAQAQQDTVKSQQDTTEKRKYKFSVQFGGEEESTRRRSNRDTIRQDQTKGRFMGGLTFTRIDLGLSKLIDDGSFSLSPTNDFLDYKASKTSTVSFDVLQFGYRFNQNFKVYLAGGFDWTLIRLKKDITLLNEPQELSYLQEDIHFEKNRFSSSYVHIPLNFEIRSKENDNGKRFYFVFGPEIGFLLNGKIKQISDERGKQKVKDDYHFQPFRYGGTVRLGYGSLGVFAKYYMNDMFDSPAQKNLRNMSFGVTLGLN</sequence>
<keyword evidence="2" id="KW-0732">Signal</keyword>
<feature type="domain" description="Outer membrane protein beta-barrel" evidence="3">
    <location>
        <begin position="162"/>
        <end position="252"/>
    </location>
</feature>
<organism evidence="4 5">
    <name type="scientific">Pedobacter quisquiliarum</name>
    <dbReference type="NCBI Taxonomy" id="1834438"/>
    <lineage>
        <taxon>Bacteria</taxon>
        <taxon>Pseudomonadati</taxon>
        <taxon>Bacteroidota</taxon>
        <taxon>Sphingobacteriia</taxon>
        <taxon>Sphingobacteriales</taxon>
        <taxon>Sphingobacteriaceae</taxon>
        <taxon>Pedobacter</taxon>
    </lineage>
</organism>
<dbReference type="InterPro" id="IPR025665">
    <property type="entry name" value="Beta-barrel_OMP_2"/>
</dbReference>
<dbReference type="RefSeq" id="WP_188624890.1">
    <property type="nucleotide sequence ID" value="NZ_BMIL01000001.1"/>
</dbReference>
<reference evidence="4" key="1">
    <citation type="journal article" date="2014" name="Int. J. Syst. Evol. Microbiol.">
        <title>Complete genome sequence of Corynebacterium casei LMG S-19264T (=DSM 44701T), isolated from a smear-ripened cheese.</title>
        <authorList>
            <consortium name="US DOE Joint Genome Institute (JGI-PGF)"/>
            <person name="Walter F."/>
            <person name="Albersmeier A."/>
            <person name="Kalinowski J."/>
            <person name="Ruckert C."/>
        </authorList>
    </citation>
    <scope>NUCLEOTIDE SEQUENCE</scope>
    <source>
        <strain evidence="4">CGMCC 1.15343</strain>
    </source>
</reference>
<dbReference type="Proteomes" id="UP000651668">
    <property type="component" value="Unassembled WGS sequence"/>
</dbReference>
<accession>A0A916TYK2</accession>
<feature type="chain" id="PRO_5037448196" description="Outer membrane protein beta-barrel domain-containing protein" evidence="2">
    <location>
        <begin position="25"/>
        <end position="276"/>
    </location>
</feature>
<protein>
    <recommendedName>
        <fullName evidence="3">Outer membrane protein beta-barrel domain-containing protein</fullName>
    </recommendedName>
</protein>
<proteinExistence type="predicted"/>
<dbReference type="Pfam" id="PF13568">
    <property type="entry name" value="OMP_b-brl_2"/>
    <property type="match status" value="1"/>
</dbReference>
<dbReference type="EMBL" id="BMIL01000001">
    <property type="protein sequence ID" value="GGC51642.1"/>
    <property type="molecule type" value="Genomic_DNA"/>
</dbReference>
<evidence type="ECO:0000256" key="1">
    <source>
        <dbReference type="SAM" id="MobiDB-lite"/>
    </source>
</evidence>
<feature type="compositionally biased region" description="Basic and acidic residues" evidence="1">
    <location>
        <begin position="52"/>
        <end position="66"/>
    </location>
</feature>
<name>A0A916TYK2_9SPHI</name>
<evidence type="ECO:0000313" key="5">
    <source>
        <dbReference type="Proteomes" id="UP000651668"/>
    </source>
</evidence>
<evidence type="ECO:0000313" key="4">
    <source>
        <dbReference type="EMBL" id="GGC51642.1"/>
    </source>
</evidence>
<feature type="signal peptide" evidence="2">
    <location>
        <begin position="1"/>
        <end position="24"/>
    </location>
</feature>
<evidence type="ECO:0000256" key="2">
    <source>
        <dbReference type="SAM" id="SignalP"/>
    </source>
</evidence>
<reference evidence="4" key="2">
    <citation type="submission" date="2020-09" db="EMBL/GenBank/DDBJ databases">
        <authorList>
            <person name="Sun Q."/>
            <person name="Zhou Y."/>
        </authorList>
    </citation>
    <scope>NUCLEOTIDE SEQUENCE</scope>
    <source>
        <strain evidence="4">CGMCC 1.15343</strain>
    </source>
</reference>
<feature type="region of interest" description="Disordered" evidence="1">
    <location>
        <begin position="47"/>
        <end position="66"/>
    </location>
</feature>